<dbReference type="GO" id="GO:0000287">
    <property type="term" value="F:magnesium ion binding"/>
    <property type="evidence" value="ECO:0007669"/>
    <property type="project" value="TreeGrafter"/>
</dbReference>
<dbReference type="InterPro" id="IPR023214">
    <property type="entry name" value="HAD_sf"/>
</dbReference>
<protein>
    <submittedName>
        <fullName evidence="1">Cof-like hydrolase</fullName>
    </submittedName>
</protein>
<dbReference type="PROSITE" id="PS01228">
    <property type="entry name" value="COF_1"/>
    <property type="match status" value="1"/>
</dbReference>
<dbReference type="PANTHER" id="PTHR10000">
    <property type="entry name" value="PHOSPHOSERINE PHOSPHATASE"/>
    <property type="match status" value="1"/>
</dbReference>
<evidence type="ECO:0000313" key="2">
    <source>
        <dbReference type="Proteomes" id="UP000235589"/>
    </source>
</evidence>
<dbReference type="Proteomes" id="UP000235589">
    <property type="component" value="Chromosome"/>
</dbReference>
<dbReference type="SUPFAM" id="SSF56784">
    <property type="entry name" value="HAD-like"/>
    <property type="match status" value="1"/>
</dbReference>
<dbReference type="Gene3D" id="3.40.50.1000">
    <property type="entry name" value="HAD superfamily/HAD-like"/>
    <property type="match status" value="1"/>
</dbReference>
<dbReference type="GeneID" id="98062057"/>
<dbReference type="RefSeq" id="WP_102365064.1">
    <property type="nucleotide sequence ID" value="NZ_CP020991.1"/>
</dbReference>
<dbReference type="NCBIfam" id="TIGR00099">
    <property type="entry name" value="Cof-subfamily"/>
    <property type="match status" value="1"/>
</dbReference>
<keyword evidence="1" id="KW-0378">Hydrolase</keyword>
<evidence type="ECO:0000313" key="1">
    <source>
        <dbReference type="EMBL" id="AUO18812.1"/>
    </source>
</evidence>
<accession>A0A2K9P0L4</accession>
<keyword evidence="2" id="KW-1185">Reference proteome</keyword>
<organism evidence="1 2">
    <name type="scientific">Monoglobus pectinilyticus</name>
    <dbReference type="NCBI Taxonomy" id="1981510"/>
    <lineage>
        <taxon>Bacteria</taxon>
        <taxon>Bacillati</taxon>
        <taxon>Bacillota</taxon>
        <taxon>Clostridia</taxon>
        <taxon>Monoglobales</taxon>
        <taxon>Monoglobaceae</taxon>
        <taxon>Monoglobus</taxon>
    </lineage>
</organism>
<dbReference type="SFLD" id="SFLDS00003">
    <property type="entry name" value="Haloacid_Dehalogenase"/>
    <property type="match status" value="1"/>
</dbReference>
<dbReference type="InterPro" id="IPR000150">
    <property type="entry name" value="Cof"/>
</dbReference>
<dbReference type="PANTHER" id="PTHR10000:SF53">
    <property type="entry name" value="5-AMINO-6-(5-PHOSPHO-D-RIBITYLAMINO)URACIL PHOSPHATASE YBJI-RELATED"/>
    <property type="match status" value="1"/>
</dbReference>
<dbReference type="SFLD" id="SFLDG01140">
    <property type="entry name" value="C2.B:_Phosphomannomutase_and_P"/>
    <property type="match status" value="1"/>
</dbReference>
<dbReference type="InterPro" id="IPR036412">
    <property type="entry name" value="HAD-like_sf"/>
</dbReference>
<dbReference type="GO" id="GO:0016791">
    <property type="term" value="F:phosphatase activity"/>
    <property type="evidence" value="ECO:0007669"/>
    <property type="project" value="TreeGrafter"/>
</dbReference>
<reference evidence="1 2" key="1">
    <citation type="submission" date="2017-04" db="EMBL/GenBank/DDBJ databases">
        <title>Monoglobus pectinilyticus 14 draft genome.</title>
        <authorList>
            <person name="Kim C."/>
            <person name="Rosendale D.I."/>
            <person name="Kelly W.J."/>
            <person name="Tannock G.W."/>
            <person name="Patchett M.L."/>
            <person name="Jordens J.Z."/>
        </authorList>
    </citation>
    <scope>NUCLEOTIDE SEQUENCE [LARGE SCALE GENOMIC DNA]</scope>
    <source>
        <strain evidence="1 2">14</strain>
    </source>
</reference>
<dbReference type="Pfam" id="PF08282">
    <property type="entry name" value="Hydrolase_3"/>
    <property type="match status" value="1"/>
</dbReference>
<sequence>MIKFIACDLDGTLLNSSKELPRDLRATVERLNKIGVTFAPASGRQYYKVLEQFEPISRNFMYIAENGAFVIKDGEVIVRDCLSGAVALDVIKRTRKLPSVYPILCCEDCAYMESSVGGYKPVEVGQYFRRLEFVPDLTDYCDTKNILKVAVYTPNDAYENIYKKLPEYPESAQIILSGREWVDVMKIGVSKGSAIKKVREICGWDKSECMCFGDYLNDYEMMFECGESFAMANAHEDLKKAAKHIAPSNDENGVMKSIQKWFGL</sequence>
<dbReference type="AlphaFoldDB" id="A0A2K9P0L4"/>
<dbReference type="NCBIfam" id="TIGR01484">
    <property type="entry name" value="HAD-SF-IIB"/>
    <property type="match status" value="1"/>
</dbReference>
<dbReference type="GO" id="GO:0005829">
    <property type="term" value="C:cytosol"/>
    <property type="evidence" value="ECO:0007669"/>
    <property type="project" value="TreeGrafter"/>
</dbReference>
<dbReference type="EMBL" id="CP020991">
    <property type="protein sequence ID" value="AUO18812.1"/>
    <property type="molecule type" value="Genomic_DNA"/>
</dbReference>
<dbReference type="InterPro" id="IPR006379">
    <property type="entry name" value="HAD-SF_hydro_IIB"/>
</dbReference>
<dbReference type="Gene3D" id="3.30.1240.10">
    <property type="match status" value="1"/>
</dbReference>
<proteinExistence type="predicted"/>
<name>A0A2K9P0L4_9FIRM</name>
<dbReference type="KEGG" id="mpec:B9O19_00629"/>
<gene>
    <name evidence="1" type="ORF">B9O19_00629</name>
</gene>
<dbReference type="CDD" id="cd07518">
    <property type="entry name" value="HAD_YbiV-Like"/>
    <property type="match status" value="1"/>
</dbReference>
<dbReference type="OrthoDB" id="9814970at2"/>